<name>A0A0F9GEZ2_9ZZZZ</name>
<proteinExistence type="predicted"/>
<organism evidence="1">
    <name type="scientific">marine sediment metagenome</name>
    <dbReference type="NCBI Taxonomy" id="412755"/>
    <lineage>
        <taxon>unclassified sequences</taxon>
        <taxon>metagenomes</taxon>
        <taxon>ecological metagenomes</taxon>
    </lineage>
</organism>
<dbReference type="AlphaFoldDB" id="A0A0F9GEZ2"/>
<feature type="non-terminal residue" evidence="1">
    <location>
        <position position="565"/>
    </location>
</feature>
<evidence type="ECO:0000313" key="1">
    <source>
        <dbReference type="EMBL" id="KKL97394.1"/>
    </source>
</evidence>
<sequence>MRFIALFIILFGLSLNIFLTNFDSNNIPSTEDTSNDFERDFPYSNLKNQALSSDNIYDGVGAPWNVTHYANRTDYNLPVSFSNGSYDMAEIPLGIDWTGYKLNASIKDLYDTRNWNNGTFDFGADDGTYGAGENDTSDILNNYQNWTFYDDDVGSYTNSMSGNYMDSSSAAGRESLELRMDGEYVFVSSQWWYGYNEGDKSWWNSSFNIPRGTVIDSELKFDINPNNLANFNSWDFSISLNNQQIYSTGTYSLQKLGEGNWHQFTIPQSVWTNQSNIFTSPIDGTKIPIEFAIEYVADTARYGTGFYHISYQQIFIDNVELRVKAEAKPSQIQLKLNDTSVNDVDWGRGTVEIQGNWQSSKVSANFSSDDSWDLGDFDIELETNLNLYALKNTPETSYETNPLSEGAKFTVQNNSLVSWESYAYFSVPTGYEENNMTLKFPTDVNITWVSEPQQPGINRLSLCDNSTAGLLLIPVNSISTTPDGFWKFEAKAPNYFETLQIFRNTTSTPTGNDWVQKTEFLSGDYINITAKITNSPLISGYIQQTSAQLHIRFPNGTIWTGQTQF</sequence>
<accession>A0A0F9GEZ2</accession>
<comment type="caution">
    <text evidence="1">The sequence shown here is derived from an EMBL/GenBank/DDBJ whole genome shotgun (WGS) entry which is preliminary data.</text>
</comment>
<reference evidence="1" key="1">
    <citation type="journal article" date="2015" name="Nature">
        <title>Complex archaea that bridge the gap between prokaryotes and eukaryotes.</title>
        <authorList>
            <person name="Spang A."/>
            <person name="Saw J.H."/>
            <person name="Jorgensen S.L."/>
            <person name="Zaremba-Niedzwiedzka K."/>
            <person name="Martijn J."/>
            <person name="Lind A.E."/>
            <person name="van Eijk R."/>
            <person name="Schleper C."/>
            <person name="Guy L."/>
            <person name="Ettema T.J."/>
        </authorList>
    </citation>
    <scope>NUCLEOTIDE SEQUENCE</scope>
</reference>
<gene>
    <name evidence="1" type="ORF">LCGC14_1834930</name>
</gene>
<protein>
    <submittedName>
        <fullName evidence="1">Uncharacterized protein</fullName>
    </submittedName>
</protein>
<dbReference type="EMBL" id="LAZR01018177">
    <property type="protein sequence ID" value="KKL97394.1"/>
    <property type="molecule type" value="Genomic_DNA"/>
</dbReference>